<keyword evidence="3" id="KW-1185">Reference proteome</keyword>
<dbReference type="AlphaFoldDB" id="A0ABD3DTY8"/>
<dbReference type="Gene3D" id="3.40.50.1220">
    <property type="entry name" value="TPP-binding domain"/>
    <property type="match status" value="1"/>
</dbReference>
<evidence type="ECO:0000259" key="1">
    <source>
        <dbReference type="Pfam" id="PF02263"/>
    </source>
</evidence>
<evidence type="ECO:0000313" key="2">
    <source>
        <dbReference type="EMBL" id="KAL3644334.1"/>
    </source>
</evidence>
<dbReference type="InterPro" id="IPR015894">
    <property type="entry name" value="Guanylate-bd_N"/>
</dbReference>
<dbReference type="Pfam" id="PF02263">
    <property type="entry name" value="GBP"/>
    <property type="match status" value="1"/>
</dbReference>
<gene>
    <name evidence="2" type="ORF">CASFOL_012266</name>
</gene>
<dbReference type="InterPro" id="IPR027417">
    <property type="entry name" value="P-loop_NTPase"/>
</dbReference>
<proteinExistence type="predicted"/>
<dbReference type="Proteomes" id="UP001632038">
    <property type="component" value="Unassembled WGS sequence"/>
</dbReference>
<dbReference type="EMBL" id="JAVIJP010000015">
    <property type="protein sequence ID" value="KAL3644334.1"/>
    <property type="molecule type" value="Genomic_DNA"/>
</dbReference>
<name>A0ABD3DTY8_9LAMI</name>
<feature type="domain" description="Guanylate-binding protein N-terminal" evidence="1">
    <location>
        <begin position="34"/>
        <end position="84"/>
    </location>
</feature>
<reference evidence="3" key="1">
    <citation type="journal article" date="2024" name="IScience">
        <title>Strigolactones Initiate the Formation of Haustorium-like Structures in Castilleja.</title>
        <authorList>
            <person name="Buerger M."/>
            <person name="Peterson D."/>
            <person name="Chory J."/>
        </authorList>
    </citation>
    <scope>NUCLEOTIDE SEQUENCE [LARGE SCALE GENOMIC DNA]</scope>
</reference>
<evidence type="ECO:0000313" key="3">
    <source>
        <dbReference type="Proteomes" id="UP001632038"/>
    </source>
</evidence>
<comment type="caution">
    <text evidence="2">The sequence shown here is derived from an EMBL/GenBank/DDBJ whole genome shotgun (WGS) entry which is preliminary data.</text>
</comment>
<accession>A0ABD3DTY8</accession>
<organism evidence="2 3">
    <name type="scientific">Castilleja foliolosa</name>
    <dbReference type="NCBI Taxonomy" id="1961234"/>
    <lineage>
        <taxon>Eukaryota</taxon>
        <taxon>Viridiplantae</taxon>
        <taxon>Streptophyta</taxon>
        <taxon>Embryophyta</taxon>
        <taxon>Tracheophyta</taxon>
        <taxon>Spermatophyta</taxon>
        <taxon>Magnoliopsida</taxon>
        <taxon>eudicotyledons</taxon>
        <taxon>Gunneridae</taxon>
        <taxon>Pentapetalae</taxon>
        <taxon>asterids</taxon>
        <taxon>lamiids</taxon>
        <taxon>Lamiales</taxon>
        <taxon>Orobanchaceae</taxon>
        <taxon>Pedicularideae</taxon>
        <taxon>Castillejinae</taxon>
        <taxon>Castilleja</taxon>
    </lineage>
</organism>
<protein>
    <recommendedName>
        <fullName evidence="1">Guanylate-binding protein N-terminal domain-containing protein</fullName>
    </recommendedName>
</protein>
<dbReference type="Gene3D" id="3.40.50.300">
    <property type="entry name" value="P-loop containing nucleotide triphosphate hydrolases"/>
    <property type="match status" value="1"/>
</dbReference>
<sequence length="141" mass="15451">MSFGVSGAIQHLAGVRDSKVIIAVIKVLMHRFFSLLGRSCEFQAASTPRTFTKGLWLWSTPIQRTALDGTENSLLLLDSEGIDACDQMMGGIDKAALDRLSLVTEMTKPSIFMSELLEVDVQLLSLVSSPQSYINLDISGW</sequence>